<protein>
    <recommendedName>
        <fullName evidence="2">Myb/SANT-like DNA-binding domain-containing protein</fullName>
    </recommendedName>
</protein>
<organism evidence="3 4">
    <name type="scientific">Riccia fluitans</name>
    <dbReference type="NCBI Taxonomy" id="41844"/>
    <lineage>
        <taxon>Eukaryota</taxon>
        <taxon>Viridiplantae</taxon>
        <taxon>Streptophyta</taxon>
        <taxon>Embryophyta</taxon>
        <taxon>Marchantiophyta</taxon>
        <taxon>Marchantiopsida</taxon>
        <taxon>Marchantiidae</taxon>
        <taxon>Marchantiales</taxon>
        <taxon>Ricciaceae</taxon>
        <taxon>Riccia</taxon>
    </lineage>
</organism>
<feature type="compositionally biased region" description="Acidic residues" evidence="1">
    <location>
        <begin position="137"/>
        <end position="146"/>
    </location>
</feature>
<accession>A0ABD1Y2L5</accession>
<feature type="compositionally biased region" description="Acidic residues" evidence="1">
    <location>
        <begin position="113"/>
        <end position="129"/>
    </location>
</feature>
<name>A0ABD1Y2L5_9MARC</name>
<dbReference type="PANTHER" id="PTHR33492:SF4">
    <property type="entry name" value="OS02G0174300 PROTEIN"/>
    <property type="match status" value="1"/>
</dbReference>
<dbReference type="InterPro" id="IPR044822">
    <property type="entry name" value="Myb_DNA-bind_4"/>
</dbReference>
<dbReference type="Proteomes" id="UP001605036">
    <property type="component" value="Unassembled WGS sequence"/>
</dbReference>
<evidence type="ECO:0000313" key="3">
    <source>
        <dbReference type="EMBL" id="KAL2620991.1"/>
    </source>
</evidence>
<comment type="caution">
    <text evidence="3">The sequence shown here is derived from an EMBL/GenBank/DDBJ whole genome shotgun (WGS) entry which is preliminary data.</text>
</comment>
<keyword evidence="4" id="KW-1185">Reference proteome</keyword>
<dbReference type="PANTHER" id="PTHR33492">
    <property type="entry name" value="OSJNBA0043A12.37 PROTEIN-RELATED"/>
    <property type="match status" value="1"/>
</dbReference>
<proteinExistence type="predicted"/>
<evidence type="ECO:0000256" key="1">
    <source>
        <dbReference type="SAM" id="MobiDB-lite"/>
    </source>
</evidence>
<feature type="region of interest" description="Disordered" evidence="1">
    <location>
        <begin position="97"/>
        <end position="147"/>
    </location>
</feature>
<dbReference type="EMBL" id="JBHFFA010000006">
    <property type="protein sequence ID" value="KAL2620991.1"/>
    <property type="molecule type" value="Genomic_DNA"/>
</dbReference>
<dbReference type="AlphaFoldDB" id="A0ABD1Y2L5"/>
<dbReference type="Gene3D" id="1.10.10.60">
    <property type="entry name" value="Homeodomain-like"/>
    <property type="match status" value="1"/>
</dbReference>
<dbReference type="Pfam" id="PF13837">
    <property type="entry name" value="Myb_DNA-bind_4"/>
    <property type="match status" value="1"/>
</dbReference>
<sequence length="242" mass="27040">MSGTVAFHLFNMLEMEHLSSTIRTVADKAFLTLHIQGSNELRAGKLLSIDTLVAVACSVGLAAIAVGIHVSGAGRHFDGDGVYNLRSFGVVGFGSDPIPGRDEPLPITSLEDITTEEDARDPGSDEESAHEDVAEINPEDIDDEGNNDQRTYWRDHEVVALIEAHREFSEFCQQLKDRKKKLLSTDDKWMWIVESMRVKGVEKSLKQMKGKWKTLLQEFCKIRNHDNKSGEAPYNFDGEGYT</sequence>
<feature type="domain" description="Myb/SANT-like DNA-binding" evidence="2">
    <location>
        <begin position="150"/>
        <end position="236"/>
    </location>
</feature>
<evidence type="ECO:0000259" key="2">
    <source>
        <dbReference type="Pfam" id="PF13837"/>
    </source>
</evidence>
<evidence type="ECO:0000313" key="4">
    <source>
        <dbReference type="Proteomes" id="UP001605036"/>
    </source>
</evidence>
<gene>
    <name evidence="3" type="ORF">R1flu_001196</name>
</gene>
<reference evidence="3 4" key="1">
    <citation type="submission" date="2024-09" db="EMBL/GenBank/DDBJ databases">
        <title>Chromosome-scale assembly of Riccia fluitans.</title>
        <authorList>
            <person name="Paukszto L."/>
            <person name="Sawicki J."/>
            <person name="Karawczyk K."/>
            <person name="Piernik-Szablinska J."/>
            <person name="Szczecinska M."/>
            <person name="Mazdziarz M."/>
        </authorList>
    </citation>
    <scope>NUCLEOTIDE SEQUENCE [LARGE SCALE GENOMIC DNA]</scope>
    <source>
        <strain evidence="3">Rf_01</strain>
        <tissue evidence="3">Aerial parts of the thallus</tissue>
    </source>
</reference>